<feature type="region of interest" description="Disordered" evidence="1">
    <location>
        <begin position="281"/>
        <end position="343"/>
    </location>
</feature>
<protein>
    <submittedName>
        <fullName evidence="2">Uncharacterized protein</fullName>
    </submittedName>
</protein>
<reference evidence="2" key="1">
    <citation type="journal article" date="2020" name="Stud. Mycol.">
        <title>101 Dothideomycetes genomes: a test case for predicting lifestyles and emergence of pathogens.</title>
        <authorList>
            <person name="Haridas S."/>
            <person name="Albert R."/>
            <person name="Binder M."/>
            <person name="Bloem J."/>
            <person name="Labutti K."/>
            <person name="Salamov A."/>
            <person name="Andreopoulos B."/>
            <person name="Baker S."/>
            <person name="Barry K."/>
            <person name="Bills G."/>
            <person name="Bluhm B."/>
            <person name="Cannon C."/>
            <person name="Castanera R."/>
            <person name="Culley D."/>
            <person name="Daum C."/>
            <person name="Ezra D."/>
            <person name="Gonzalez J."/>
            <person name="Henrissat B."/>
            <person name="Kuo A."/>
            <person name="Liang C."/>
            <person name="Lipzen A."/>
            <person name="Lutzoni F."/>
            <person name="Magnuson J."/>
            <person name="Mondo S."/>
            <person name="Nolan M."/>
            <person name="Ohm R."/>
            <person name="Pangilinan J."/>
            <person name="Park H.-J."/>
            <person name="Ramirez L."/>
            <person name="Alfaro M."/>
            <person name="Sun H."/>
            <person name="Tritt A."/>
            <person name="Yoshinaga Y."/>
            <person name="Zwiers L.-H."/>
            <person name="Turgeon B."/>
            <person name="Goodwin S."/>
            <person name="Spatafora J."/>
            <person name="Crous P."/>
            <person name="Grigoriev I."/>
        </authorList>
    </citation>
    <scope>NUCLEOTIDE SEQUENCE</scope>
    <source>
        <strain evidence="2">ATCC 16933</strain>
    </source>
</reference>
<gene>
    <name evidence="2" type="ORF">BDY21DRAFT_346158</name>
</gene>
<dbReference type="OrthoDB" id="5316527at2759"/>
<feature type="compositionally biased region" description="Acidic residues" evidence="1">
    <location>
        <begin position="96"/>
        <end position="110"/>
    </location>
</feature>
<evidence type="ECO:0000256" key="1">
    <source>
        <dbReference type="SAM" id="MobiDB-lite"/>
    </source>
</evidence>
<keyword evidence="3" id="KW-1185">Reference proteome</keyword>
<dbReference type="EMBL" id="MU001682">
    <property type="protein sequence ID" value="KAF2456811.1"/>
    <property type="molecule type" value="Genomic_DNA"/>
</dbReference>
<organism evidence="2 3">
    <name type="scientific">Lineolata rhizophorae</name>
    <dbReference type="NCBI Taxonomy" id="578093"/>
    <lineage>
        <taxon>Eukaryota</taxon>
        <taxon>Fungi</taxon>
        <taxon>Dikarya</taxon>
        <taxon>Ascomycota</taxon>
        <taxon>Pezizomycotina</taxon>
        <taxon>Dothideomycetes</taxon>
        <taxon>Dothideomycetes incertae sedis</taxon>
        <taxon>Lineolatales</taxon>
        <taxon>Lineolataceae</taxon>
        <taxon>Lineolata</taxon>
    </lineage>
</organism>
<dbReference type="AlphaFoldDB" id="A0A6A6NYK5"/>
<evidence type="ECO:0000313" key="3">
    <source>
        <dbReference type="Proteomes" id="UP000799766"/>
    </source>
</evidence>
<dbReference type="Proteomes" id="UP000799766">
    <property type="component" value="Unassembled WGS sequence"/>
</dbReference>
<name>A0A6A6NYK5_9PEZI</name>
<accession>A0A6A6NYK5</accession>
<evidence type="ECO:0000313" key="2">
    <source>
        <dbReference type="EMBL" id="KAF2456811.1"/>
    </source>
</evidence>
<proteinExistence type="predicted"/>
<sequence length="428" mass="48695">MLRHGFRKFALPSPRIVSRPIVTPRARPISVRHRSDVVVQSVRFLPRPYFSWKTAASWIIYSSAAYAYLNYVLSPLDDLIDEEEEEQLRPIRGDEEAAQEEGEEYDEEAELEEEIPEESIFIPIGWAKRKPQTFYRGSDPEWQEFLRLAGDIKRQHGLQRSLAVTIRRICSDDPAYTHRLGSVNVRQGKYWLEITFPDGPPAEYERSGIEITDEYIAWTRRAVTQRNYERLRNALQPYAVMSALYASARYLFNLQVAKAKQFFGFPTTPSLQEIQLRKALTEAHRRRAGPSGEQANQHSPSPEAPSKSVDGAPDPQQSSSKPFRGVPSGRAPEKEKNVGLPKLQSIPPSNVALSIFASTLRRRWKHPERMILPRGCVVVNGLVEVVGTKARCTMEVSAVFDPKMNKYMISGLLLKRIQDNEQPPRGGP</sequence>
<feature type="region of interest" description="Disordered" evidence="1">
    <location>
        <begin position="86"/>
        <end position="110"/>
    </location>
</feature>